<reference evidence="2" key="1">
    <citation type="submission" date="2017-02" db="UniProtKB">
        <authorList>
            <consortium name="WormBaseParasite"/>
        </authorList>
    </citation>
    <scope>IDENTIFICATION</scope>
</reference>
<dbReference type="InterPro" id="IPR002121">
    <property type="entry name" value="HRDC_dom"/>
</dbReference>
<feature type="domain" description="HRDC" evidence="1">
    <location>
        <begin position="66"/>
        <end position="114"/>
    </location>
</feature>
<accession>A0A0M3JLP3</accession>
<evidence type="ECO:0000313" key="2">
    <source>
        <dbReference type="WBParaSite" id="ASIM_0000857401-mRNA-1"/>
    </source>
</evidence>
<dbReference type="PROSITE" id="PS50967">
    <property type="entry name" value="HRDC"/>
    <property type="match status" value="1"/>
</dbReference>
<dbReference type="WBParaSite" id="ASIM_0000857401-mRNA-1">
    <property type="protein sequence ID" value="ASIM_0000857401-mRNA-1"/>
    <property type="gene ID" value="ASIM_0000857401"/>
</dbReference>
<protein>
    <submittedName>
        <fullName evidence="2">HRDC domain-containing protein</fullName>
    </submittedName>
</protein>
<organism evidence="2">
    <name type="scientific">Anisakis simplex</name>
    <name type="common">Herring worm</name>
    <dbReference type="NCBI Taxonomy" id="6269"/>
    <lineage>
        <taxon>Eukaryota</taxon>
        <taxon>Metazoa</taxon>
        <taxon>Ecdysozoa</taxon>
        <taxon>Nematoda</taxon>
        <taxon>Chromadorea</taxon>
        <taxon>Rhabditida</taxon>
        <taxon>Spirurina</taxon>
        <taxon>Ascaridomorpha</taxon>
        <taxon>Ascaridoidea</taxon>
        <taxon>Anisakidae</taxon>
        <taxon>Anisakis</taxon>
        <taxon>Anisakis simplex complex</taxon>
    </lineage>
</organism>
<evidence type="ECO:0000259" key="1">
    <source>
        <dbReference type="PROSITE" id="PS50967"/>
    </source>
</evidence>
<dbReference type="AlphaFoldDB" id="A0A0M3JLP3"/>
<proteinExistence type="predicted"/>
<name>A0A0M3JLP3_ANISI</name>
<dbReference type="GO" id="GO:0003676">
    <property type="term" value="F:nucleic acid binding"/>
    <property type="evidence" value="ECO:0007669"/>
    <property type="project" value="InterPro"/>
</dbReference>
<sequence length="114" mass="13859">LLRTEHRAELELQLLERLNLEIYPNNHRLCFRSWHIISVFHPLSNNNHSQHKTKQLPLVRRLRDNEPKISRAIQRIRQALQRIAHNNKETQPLRVLSHHSFRRLALFFPKNRDE</sequence>